<dbReference type="Pfam" id="PF04938">
    <property type="entry name" value="SIP1"/>
    <property type="match status" value="1"/>
</dbReference>
<keyword evidence="3" id="KW-0507">mRNA processing</keyword>
<gene>
    <name evidence="7" type="ORF">KFE25_010739</name>
</gene>
<evidence type="ECO:0000256" key="5">
    <source>
        <dbReference type="ARBA" id="ARBA00025758"/>
    </source>
</evidence>
<evidence type="ECO:0000256" key="1">
    <source>
        <dbReference type="ARBA" id="ARBA00004496"/>
    </source>
</evidence>
<comment type="similarity">
    <text evidence="5">Belongs to the gemin-2 family.</text>
</comment>
<name>A0A8J6CB02_DIALT</name>
<reference evidence="7" key="1">
    <citation type="submission" date="2021-05" db="EMBL/GenBank/DDBJ databases">
        <title>The genome of the haptophyte Pavlova lutheri (Diacronema luteri, Pavlovales) - a model for lipid biosynthesis in eukaryotic algae.</title>
        <authorList>
            <person name="Hulatt C.J."/>
            <person name="Posewitz M.C."/>
        </authorList>
    </citation>
    <scope>NUCLEOTIDE SEQUENCE</scope>
    <source>
        <strain evidence="7">NIVA-4/92</strain>
    </source>
</reference>
<dbReference type="GO" id="GO:0032797">
    <property type="term" value="C:SMN complex"/>
    <property type="evidence" value="ECO:0007669"/>
    <property type="project" value="TreeGrafter"/>
</dbReference>
<dbReference type="PANTHER" id="PTHR12794">
    <property type="entry name" value="GEMIN2"/>
    <property type="match status" value="1"/>
</dbReference>
<evidence type="ECO:0000313" key="8">
    <source>
        <dbReference type="Proteomes" id="UP000751190"/>
    </source>
</evidence>
<evidence type="ECO:0000256" key="4">
    <source>
        <dbReference type="ARBA" id="ARBA00023187"/>
    </source>
</evidence>
<dbReference type="InterPro" id="IPR017364">
    <property type="entry name" value="GEMIN2"/>
</dbReference>
<dbReference type="InterPro" id="IPR035426">
    <property type="entry name" value="Gemin2/Brr1"/>
</dbReference>
<keyword evidence="2" id="KW-0963">Cytoplasm</keyword>
<dbReference type="OMA" id="YTYRANA"/>
<comment type="caution">
    <text evidence="7">The sequence shown here is derived from an EMBL/GenBank/DDBJ whole genome shotgun (WGS) entry which is preliminary data.</text>
</comment>
<evidence type="ECO:0000256" key="3">
    <source>
        <dbReference type="ARBA" id="ARBA00022664"/>
    </source>
</evidence>
<accession>A0A8J6CB02</accession>
<keyword evidence="4" id="KW-0508">mRNA splicing</keyword>
<dbReference type="GO" id="GO:0005681">
    <property type="term" value="C:spliceosomal complex"/>
    <property type="evidence" value="ECO:0007669"/>
    <property type="project" value="InterPro"/>
</dbReference>
<protein>
    <recommendedName>
        <fullName evidence="6">Gem-associated protein 2</fullName>
    </recommendedName>
</protein>
<dbReference type="GO" id="GO:0000245">
    <property type="term" value="P:spliceosomal complex assembly"/>
    <property type="evidence" value="ECO:0007669"/>
    <property type="project" value="InterPro"/>
</dbReference>
<dbReference type="GO" id="GO:0000387">
    <property type="term" value="P:spliceosomal snRNP assembly"/>
    <property type="evidence" value="ECO:0007669"/>
    <property type="project" value="InterPro"/>
</dbReference>
<evidence type="ECO:0000256" key="2">
    <source>
        <dbReference type="ARBA" id="ARBA00022490"/>
    </source>
</evidence>
<proteinExistence type="inferred from homology"/>
<dbReference type="PIRSF" id="PIRSF038038">
    <property type="entry name" value="SMN_Gemin2"/>
    <property type="match status" value="1"/>
</dbReference>
<keyword evidence="8" id="KW-1185">Reference proteome</keyword>
<dbReference type="OrthoDB" id="428895at2759"/>
<dbReference type="Gene3D" id="1.20.58.1070">
    <property type="match status" value="1"/>
</dbReference>
<dbReference type="PANTHER" id="PTHR12794:SF0">
    <property type="entry name" value="GEM-ASSOCIATED PROTEIN 2"/>
    <property type="match status" value="1"/>
</dbReference>
<sequence>MADFDDDEFPRSVLPVADRARLLSAKDEPPGDGLEYLLRVRDEADALPDVLTSRRAARPSSRPLRSLQPEFDACLPPPAGLEVDDAWAAEFLASFADVRQSLRRWDALRRKRRPAEHKLPALSDAQAWCRICGWATHPSGEPVRGSPPTLALVLELEPLAVQTLVRMSADWLEAAWEEQGAGALQRPRALWLFALLARLDADLLADTAARLRLVFRVLTRVRARHGRADAASTEVAELNVLLLILARYFRQAAPGEW</sequence>
<comment type="subcellular location">
    <subcellularLocation>
        <location evidence="1">Cytoplasm</location>
    </subcellularLocation>
</comment>
<dbReference type="EMBL" id="JAGTXO010000029">
    <property type="protein sequence ID" value="KAG8460988.1"/>
    <property type="molecule type" value="Genomic_DNA"/>
</dbReference>
<evidence type="ECO:0000313" key="7">
    <source>
        <dbReference type="EMBL" id="KAG8460988.1"/>
    </source>
</evidence>
<dbReference type="AlphaFoldDB" id="A0A8J6CB02"/>
<organism evidence="7 8">
    <name type="scientific">Diacronema lutheri</name>
    <name type="common">Unicellular marine alga</name>
    <name type="synonym">Monochrysis lutheri</name>
    <dbReference type="NCBI Taxonomy" id="2081491"/>
    <lineage>
        <taxon>Eukaryota</taxon>
        <taxon>Haptista</taxon>
        <taxon>Haptophyta</taxon>
        <taxon>Pavlovophyceae</taxon>
        <taxon>Pavlovales</taxon>
        <taxon>Pavlovaceae</taxon>
        <taxon>Diacronema</taxon>
    </lineage>
</organism>
<dbReference type="Proteomes" id="UP000751190">
    <property type="component" value="Unassembled WGS sequence"/>
</dbReference>
<evidence type="ECO:0000256" key="6">
    <source>
        <dbReference type="ARBA" id="ARBA00047179"/>
    </source>
</evidence>